<comment type="caution">
    <text evidence="1">The sequence shown here is derived from an EMBL/GenBank/DDBJ whole genome shotgun (WGS) entry which is preliminary data.</text>
</comment>
<organism evidence="1 2">
    <name type="scientific">Conexibacter stalactiti</name>
    <dbReference type="NCBI Taxonomy" id="1940611"/>
    <lineage>
        <taxon>Bacteria</taxon>
        <taxon>Bacillati</taxon>
        <taxon>Actinomycetota</taxon>
        <taxon>Thermoleophilia</taxon>
        <taxon>Solirubrobacterales</taxon>
        <taxon>Conexibacteraceae</taxon>
        <taxon>Conexibacter</taxon>
    </lineage>
</organism>
<evidence type="ECO:0000313" key="2">
    <source>
        <dbReference type="Proteomes" id="UP001284601"/>
    </source>
</evidence>
<reference evidence="2" key="1">
    <citation type="submission" date="2023-07" db="EMBL/GenBank/DDBJ databases">
        <title>Conexibacter stalactiti sp. nov., isolated from stalactites in a lava cave and emended description of the genus Conexibacter.</title>
        <authorList>
            <person name="Lee S.D."/>
        </authorList>
    </citation>
    <scope>NUCLEOTIDE SEQUENCE [LARGE SCALE GENOMIC DNA]</scope>
    <source>
        <strain evidence="2">KCTC 39840</strain>
    </source>
</reference>
<name>A0ABU4HI95_9ACTN</name>
<dbReference type="Proteomes" id="UP001284601">
    <property type="component" value="Unassembled WGS sequence"/>
</dbReference>
<sequence>MALTLKWMQAHAPYMPIATAGLLALLEGAGEEAAARWEVDRAGRAALQIETNLDADGVAAVIADAPWPDESRVDWPGGSRNGAQALKPLLKATGQPLQTFRDMVAAAPELEAATLRAIVTDGVLDSEGLPARSRLLRGVKSDLTSAFKPPRRFAGDEFAAELRDGLTFRTDAKGLGLGLVPEVQTFGGTTGPDPASIDAYSPLLHALIWNGIVALPPVPVMRGRTRMVGGPLASGSDVLSWPRWRVAVGLSGLRTLFSLAEVHADEPDLTHLSRRGIDRVYRARAIPLNNMIAVYRWGEEIAAGAGRR</sequence>
<gene>
    <name evidence="1" type="ORF">R7226_01495</name>
</gene>
<protein>
    <submittedName>
        <fullName evidence="1">Uncharacterized protein</fullName>
    </submittedName>
</protein>
<dbReference type="EMBL" id="JAWSTH010000002">
    <property type="protein sequence ID" value="MDW5592992.1"/>
    <property type="molecule type" value="Genomic_DNA"/>
</dbReference>
<proteinExistence type="predicted"/>
<dbReference type="RefSeq" id="WP_318595253.1">
    <property type="nucleotide sequence ID" value="NZ_JAWSTH010000002.1"/>
</dbReference>
<evidence type="ECO:0000313" key="1">
    <source>
        <dbReference type="EMBL" id="MDW5592992.1"/>
    </source>
</evidence>
<accession>A0ABU4HI95</accession>
<keyword evidence="2" id="KW-1185">Reference proteome</keyword>